<dbReference type="GO" id="GO:0005615">
    <property type="term" value="C:extracellular space"/>
    <property type="evidence" value="ECO:0007669"/>
    <property type="project" value="TreeGrafter"/>
</dbReference>
<evidence type="ECO:0000256" key="10">
    <source>
        <dbReference type="RuleBase" id="RU004439"/>
    </source>
</evidence>
<name>A0A6J2MZT2_9CHIR</name>
<dbReference type="GO" id="GO:0005102">
    <property type="term" value="F:signaling receptor binding"/>
    <property type="evidence" value="ECO:0007669"/>
    <property type="project" value="TreeGrafter"/>
</dbReference>
<keyword evidence="4" id="KW-0490">MHC I</keyword>
<dbReference type="Pfam" id="PF07654">
    <property type="entry name" value="C1-set"/>
    <property type="match status" value="1"/>
</dbReference>
<organism evidence="13 14">
    <name type="scientific">Phyllostomus discolor</name>
    <name type="common">pale spear-nosed bat</name>
    <dbReference type="NCBI Taxonomy" id="89673"/>
    <lineage>
        <taxon>Eukaryota</taxon>
        <taxon>Metazoa</taxon>
        <taxon>Chordata</taxon>
        <taxon>Craniata</taxon>
        <taxon>Vertebrata</taxon>
        <taxon>Euteleostomi</taxon>
        <taxon>Mammalia</taxon>
        <taxon>Eutheria</taxon>
        <taxon>Laurasiatheria</taxon>
        <taxon>Chiroptera</taxon>
        <taxon>Yangochiroptera</taxon>
        <taxon>Phyllostomidae</taxon>
        <taxon>Phyllostominae</taxon>
        <taxon>Phyllostomus</taxon>
    </lineage>
</organism>
<keyword evidence="13" id="KW-1185">Reference proteome</keyword>
<dbReference type="InterPro" id="IPR007110">
    <property type="entry name" value="Ig-like_dom"/>
</dbReference>
<dbReference type="SMART" id="SM00407">
    <property type="entry name" value="IGc1"/>
    <property type="match status" value="1"/>
</dbReference>
<dbReference type="InParanoid" id="A0A6J2MZT2"/>
<dbReference type="GO" id="GO:0030670">
    <property type="term" value="C:phagocytic vesicle membrane"/>
    <property type="evidence" value="ECO:0007669"/>
    <property type="project" value="UniProtKB-ARBA"/>
</dbReference>
<dbReference type="FunFam" id="3.30.500.10:FF:000001">
    <property type="entry name" value="H-2 class I histocompatibility antigen, alpha chain"/>
    <property type="match status" value="1"/>
</dbReference>
<dbReference type="InterPro" id="IPR011162">
    <property type="entry name" value="MHC_I/II-like_Ag-recog"/>
</dbReference>
<dbReference type="InterPro" id="IPR011161">
    <property type="entry name" value="MHC_I-like_Ag-recog"/>
</dbReference>
<evidence type="ECO:0000259" key="12">
    <source>
        <dbReference type="PROSITE" id="PS50835"/>
    </source>
</evidence>
<evidence type="ECO:0000313" key="13">
    <source>
        <dbReference type="Proteomes" id="UP000504628"/>
    </source>
</evidence>
<dbReference type="InterPro" id="IPR037055">
    <property type="entry name" value="MHC_I-like_Ag-recog_sf"/>
</dbReference>
<gene>
    <name evidence="14" type="primary">LOC114510837</name>
</gene>
<dbReference type="SUPFAM" id="SSF54452">
    <property type="entry name" value="MHC antigen-recognition domain"/>
    <property type="match status" value="1"/>
</dbReference>
<evidence type="ECO:0000256" key="1">
    <source>
        <dbReference type="ARBA" id="ARBA00002297"/>
    </source>
</evidence>
<dbReference type="GO" id="GO:0002476">
    <property type="term" value="P:antigen processing and presentation of endogenous peptide antigen via MHC class Ib"/>
    <property type="evidence" value="ECO:0007669"/>
    <property type="project" value="TreeGrafter"/>
</dbReference>
<dbReference type="InterPro" id="IPR050208">
    <property type="entry name" value="MHC_class-I_related"/>
</dbReference>
<dbReference type="GO" id="GO:0042605">
    <property type="term" value="F:peptide antigen binding"/>
    <property type="evidence" value="ECO:0007669"/>
    <property type="project" value="TreeGrafter"/>
</dbReference>
<evidence type="ECO:0000313" key="14">
    <source>
        <dbReference type="RefSeq" id="XP_028385114.2"/>
    </source>
</evidence>
<dbReference type="PROSITE" id="PS50835">
    <property type="entry name" value="IG_LIKE"/>
    <property type="match status" value="1"/>
</dbReference>
<dbReference type="Gene3D" id="3.30.500.10">
    <property type="entry name" value="MHC class I-like antigen recognition-like"/>
    <property type="match status" value="1"/>
</dbReference>
<dbReference type="FunFam" id="2.60.40.10:FF:000014">
    <property type="entry name" value="H-2 class I histocompatibility antigen, alpha chain"/>
    <property type="match status" value="1"/>
</dbReference>
<dbReference type="GO" id="GO:0042612">
    <property type="term" value="C:MHC class I protein complex"/>
    <property type="evidence" value="ECO:0007669"/>
    <property type="project" value="UniProtKB-KW"/>
</dbReference>
<keyword evidence="5 11" id="KW-0812">Transmembrane</keyword>
<dbReference type="SUPFAM" id="SSF48726">
    <property type="entry name" value="Immunoglobulin"/>
    <property type="match status" value="1"/>
</dbReference>
<dbReference type="Proteomes" id="UP000504628">
    <property type="component" value="Chromosome 12"/>
</dbReference>
<evidence type="ECO:0000256" key="9">
    <source>
        <dbReference type="ARBA" id="ARBA00023180"/>
    </source>
</evidence>
<keyword evidence="7 11" id="KW-1133">Transmembrane helix</keyword>
<evidence type="ECO:0000256" key="4">
    <source>
        <dbReference type="ARBA" id="ARBA00022451"/>
    </source>
</evidence>
<dbReference type="GO" id="GO:0098553">
    <property type="term" value="C:lumenal side of endoplasmic reticulum membrane"/>
    <property type="evidence" value="ECO:0007669"/>
    <property type="project" value="UniProtKB-ARBA"/>
</dbReference>
<dbReference type="KEGG" id="pdic:114510837"/>
<evidence type="ECO:0000256" key="7">
    <source>
        <dbReference type="ARBA" id="ARBA00022989"/>
    </source>
</evidence>
<dbReference type="AlphaFoldDB" id="A0A6J2MZT2"/>
<proteinExistence type="inferred from homology"/>
<dbReference type="InterPro" id="IPR001039">
    <property type="entry name" value="MHC_I_a_a1/a2"/>
</dbReference>
<evidence type="ECO:0000256" key="8">
    <source>
        <dbReference type="ARBA" id="ARBA00023136"/>
    </source>
</evidence>
<evidence type="ECO:0000256" key="6">
    <source>
        <dbReference type="ARBA" id="ARBA00022859"/>
    </source>
</evidence>
<keyword evidence="8 11" id="KW-0472">Membrane</keyword>
<evidence type="ECO:0000256" key="11">
    <source>
        <dbReference type="SAM" id="Phobius"/>
    </source>
</evidence>
<keyword evidence="6" id="KW-0391">Immunity</keyword>
<accession>A0A6J2MZT2</accession>
<dbReference type="GO" id="GO:0006955">
    <property type="term" value="P:immune response"/>
    <property type="evidence" value="ECO:0007669"/>
    <property type="project" value="TreeGrafter"/>
</dbReference>
<sequence length="454" mass="50930">MYRFKCRESGPYRWLAFLEGWEVSGRWTVLDKVPGPQAWTLTLPGVLTPTGCLITKQAISVITRAPLPQKLRVWIMGLQILLLLLCGALALTQTWDGPHSLRYVSTATYGPGRGKNRYISVIYVDDSEILQFDSGVVRPRLETRVPWMEQLWVEQEHPDFWMDQTREMKHNEQTSRANLNKLLAYYNQSKDVSGTFQEMTGCVVGSDGHFLRGFTQFAYDGTDFVALNEDLRSWTSANSVAGLSWHQLVRVPDADVRRVFLEDTCVHRLRLLLEKGKEKLLQADPPKTHMTQHPISDYEVTLKCWALGFYPADITLTWQREGEDLTQDMELVETRPAGDGTFQKWAAVAVPPGEEQRYTCHVQHQGLPEPLTLRWDPPPQTTITIIFVGIAAALGLLGAVVTGAVLWRRKCSGGQGVGLSFLSPWGSSPGGSVLCLVNVHPIPTWVLVHVGPIS</sequence>
<evidence type="ECO:0000256" key="2">
    <source>
        <dbReference type="ARBA" id="ARBA00004479"/>
    </source>
</evidence>
<dbReference type="PANTHER" id="PTHR16675">
    <property type="entry name" value="MHC CLASS I-RELATED"/>
    <property type="match status" value="1"/>
</dbReference>
<evidence type="ECO:0000256" key="5">
    <source>
        <dbReference type="ARBA" id="ARBA00022692"/>
    </source>
</evidence>
<dbReference type="GO" id="GO:0002486">
    <property type="term" value="P:antigen processing and presentation of endogenous peptide antigen via MHC class I via ER pathway, TAP-independent"/>
    <property type="evidence" value="ECO:0007669"/>
    <property type="project" value="TreeGrafter"/>
</dbReference>
<dbReference type="InterPro" id="IPR036179">
    <property type="entry name" value="Ig-like_dom_sf"/>
</dbReference>
<protein>
    <submittedName>
        <fullName evidence="14">HLA class I histocompatibility antigen, alpha chain G-like</fullName>
    </submittedName>
</protein>
<reference evidence="14" key="1">
    <citation type="submission" date="2025-08" db="UniProtKB">
        <authorList>
            <consortium name="RefSeq"/>
        </authorList>
    </citation>
    <scope>IDENTIFICATION</scope>
    <source>
        <tissue evidence="14">Muscle</tissue>
    </source>
</reference>
<dbReference type="InterPro" id="IPR013783">
    <property type="entry name" value="Ig-like_fold"/>
</dbReference>
<dbReference type="Gene3D" id="2.60.40.10">
    <property type="entry name" value="Immunoglobulins"/>
    <property type="match status" value="1"/>
</dbReference>
<dbReference type="CDD" id="cd07698">
    <property type="entry name" value="IgC1_MHC_I_alpha3"/>
    <property type="match status" value="1"/>
</dbReference>
<dbReference type="PROSITE" id="PS00290">
    <property type="entry name" value="IG_MHC"/>
    <property type="match status" value="1"/>
</dbReference>
<dbReference type="GO" id="GO:0001916">
    <property type="term" value="P:positive regulation of T cell mediated cytotoxicity"/>
    <property type="evidence" value="ECO:0007669"/>
    <property type="project" value="TreeGrafter"/>
</dbReference>
<feature type="transmembrane region" description="Helical" evidence="11">
    <location>
        <begin position="73"/>
        <end position="95"/>
    </location>
</feature>
<feature type="transmembrane region" description="Helical" evidence="11">
    <location>
        <begin position="383"/>
        <end position="407"/>
    </location>
</feature>
<dbReference type="Pfam" id="PF00129">
    <property type="entry name" value="MHC_I"/>
    <property type="match status" value="1"/>
</dbReference>
<dbReference type="InterPro" id="IPR003006">
    <property type="entry name" value="Ig/MHC_CS"/>
</dbReference>
<dbReference type="RefSeq" id="XP_028385114.2">
    <property type="nucleotide sequence ID" value="XM_028529313.2"/>
</dbReference>
<dbReference type="GO" id="GO:0009897">
    <property type="term" value="C:external side of plasma membrane"/>
    <property type="evidence" value="ECO:0007669"/>
    <property type="project" value="TreeGrafter"/>
</dbReference>
<comment type="function">
    <text evidence="1">Involved in the presentation of foreign antigens to the immune system.</text>
</comment>
<dbReference type="InterPro" id="IPR003597">
    <property type="entry name" value="Ig_C1-set"/>
</dbReference>
<dbReference type="OrthoDB" id="8929156at2759"/>
<dbReference type="PANTHER" id="PTHR16675:SF251">
    <property type="entry name" value="HLA CLASS I HISTOCOMPATIBILITY ANTIGEN, C ALPHA CHAIN"/>
    <property type="match status" value="1"/>
</dbReference>
<comment type="similarity">
    <text evidence="3 10">Belongs to the MHC class I family.</text>
</comment>
<dbReference type="PRINTS" id="PR01638">
    <property type="entry name" value="MHCCLASSI"/>
</dbReference>
<feature type="domain" description="Ig-like" evidence="12">
    <location>
        <begin position="286"/>
        <end position="374"/>
    </location>
</feature>
<keyword evidence="9" id="KW-0325">Glycoprotein</keyword>
<comment type="subcellular location">
    <subcellularLocation>
        <location evidence="2">Membrane</location>
        <topology evidence="2">Single-pass type I membrane protein</topology>
    </subcellularLocation>
</comment>
<evidence type="ECO:0000256" key="3">
    <source>
        <dbReference type="ARBA" id="ARBA00006909"/>
    </source>
</evidence>
<dbReference type="GeneID" id="114510837"/>